<name>A0A1P8UJL1_9GAMM</name>
<dbReference type="RefSeq" id="WP_076837636.1">
    <property type="nucleotide sequence ID" value="NZ_CP019434.1"/>
</dbReference>
<evidence type="ECO:0000256" key="1">
    <source>
        <dbReference type="SAM" id="MobiDB-lite"/>
    </source>
</evidence>
<gene>
    <name evidence="2" type="ORF">BW247_13690</name>
</gene>
<dbReference type="Proteomes" id="UP000243807">
    <property type="component" value="Chromosome"/>
</dbReference>
<protein>
    <submittedName>
        <fullName evidence="2">Uncharacterized protein</fullName>
    </submittedName>
</protein>
<proteinExistence type="predicted"/>
<evidence type="ECO:0000313" key="3">
    <source>
        <dbReference type="Proteomes" id="UP000243807"/>
    </source>
</evidence>
<accession>A0A1P8UJL1</accession>
<feature type="region of interest" description="Disordered" evidence="1">
    <location>
        <begin position="1"/>
        <end position="39"/>
    </location>
</feature>
<evidence type="ECO:0000313" key="2">
    <source>
        <dbReference type="EMBL" id="APZ44013.1"/>
    </source>
</evidence>
<dbReference type="STRING" id="1765967.BW247_13690"/>
<keyword evidence="3" id="KW-1185">Reference proteome</keyword>
<dbReference type="EMBL" id="CP019434">
    <property type="protein sequence ID" value="APZ44013.1"/>
    <property type="molecule type" value="Genomic_DNA"/>
</dbReference>
<dbReference type="KEGG" id="afy:BW247_13690"/>
<sequence length="69" mass="7210">MGRAARISSAFPVASAAQRRAGWPHAEDGREGIDGTLSSGRFRVQPVAANASIGARIGERSRPTVRHAG</sequence>
<dbReference type="AlphaFoldDB" id="A0A1P8UJL1"/>
<reference evidence="2 3" key="1">
    <citation type="submission" date="2017-01" db="EMBL/GenBank/DDBJ databases">
        <title>Draft sequence of Acidihalobacter ferrooxidans strain DSM 14175 (strain V8).</title>
        <authorList>
            <person name="Khaleque H.N."/>
            <person name="Ramsay J.P."/>
            <person name="Murphy R.J.T."/>
            <person name="Kaksonen A.H."/>
            <person name="Boxall N.J."/>
            <person name="Watkin E.L.J."/>
        </authorList>
    </citation>
    <scope>NUCLEOTIDE SEQUENCE [LARGE SCALE GENOMIC DNA]</scope>
    <source>
        <strain evidence="2 3">V8</strain>
    </source>
</reference>
<organism evidence="2 3">
    <name type="scientific">Acidihalobacter ferrooxydans</name>
    <dbReference type="NCBI Taxonomy" id="1765967"/>
    <lineage>
        <taxon>Bacteria</taxon>
        <taxon>Pseudomonadati</taxon>
        <taxon>Pseudomonadota</taxon>
        <taxon>Gammaproteobacteria</taxon>
        <taxon>Chromatiales</taxon>
        <taxon>Ectothiorhodospiraceae</taxon>
        <taxon>Acidihalobacter</taxon>
    </lineage>
</organism>